<dbReference type="STRING" id="660517.SAMN04487946_102184"/>
<dbReference type="OrthoDB" id="372084at2157"/>
<dbReference type="GO" id="GO:0046872">
    <property type="term" value="F:metal ion binding"/>
    <property type="evidence" value="ECO:0007669"/>
    <property type="project" value="UniProtKB-KW"/>
</dbReference>
<dbReference type="InterPro" id="IPR050287">
    <property type="entry name" value="MTA/SAH_deaminase"/>
</dbReference>
<accession>A0A1H3EC93</accession>
<feature type="binding site" evidence="4">
    <location>
        <position position="308"/>
    </location>
    <ligand>
        <name>substrate</name>
    </ligand>
</feature>
<dbReference type="Pfam" id="PF01979">
    <property type="entry name" value="Amidohydro_1"/>
    <property type="match status" value="1"/>
</dbReference>
<dbReference type="InterPro" id="IPR006680">
    <property type="entry name" value="Amidohydro-rel"/>
</dbReference>
<feature type="domain" description="Amidohydrolase-related" evidence="5">
    <location>
        <begin position="62"/>
        <end position="409"/>
    </location>
</feature>
<feature type="binding site" evidence="4">
    <location>
        <position position="193"/>
    </location>
    <ligand>
        <name>substrate</name>
    </ligand>
</feature>
<comment type="function">
    <text evidence="4">Catalyzes the deamination of 5-methylthioadenosine and S-adenosyl-L-homocysteine into 5-methylthioinosine and S-inosyl-L-homocysteine, respectively. Is also able to deaminate adenosine.</text>
</comment>
<keyword evidence="1 4" id="KW-0479">Metal-binding</keyword>
<feature type="binding site" evidence="4">
    <location>
        <position position="71"/>
    </location>
    <ligand>
        <name>Zn(2+)</name>
        <dbReference type="ChEBI" id="CHEBI:29105"/>
    </ligand>
</feature>
<feature type="binding site" evidence="4">
    <location>
        <position position="223"/>
    </location>
    <ligand>
        <name>substrate</name>
    </ligand>
</feature>
<dbReference type="SUPFAM" id="SSF51338">
    <property type="entry name" value="Composite domain of metallo-dependent hydrolases"/>
    <property type="match status" value="2"/>
</dbReference>
<evidence type="ECO:0000313" key="7">
    <source>
        <dbReference type="Proteomes" id="UP000199170"/>
    </source>
</evidence>
<evidence type="ECO:0000256" key="1">
    <source>
        <dbReference type="ARBA" id="ARBA00022723"/>
    </source>
</evidence>
<evidence type="ECO:0000256" key="4">
    <source>
        <dbReference type="HAMAP-Rule" id="MF_01281"/>
    </source>
</evidence>
<dbReference type="EMBL" id="FNPB01000002">
    <property type="protein sequence ID" value="SDX76372.1"/>
    <property type="molecule type" value="Genomic_DNA"/>
</dbReference>
<comment type="cofactor">
    <cofactor evidence="4">
        <name>Zn(2+)</name>
        <dbReference type="ChEBI" id="CHEBI:29105"/>
    </cofactor>
    <text evidence="4">Binds 1 zinc ion per subunit.</text>
</comment>
<evidence type="ECO:0000256" key="2">
    <source>
        <dbReference type="ARBA" id="ARBA00022801"/>
    </source>
</evidence>
<dbReference type="HAMAP" id="MF_01281">
    <property type="entry name" value="MTA_SAH_deamin"/>
    <property type="match status" value="1"/>
</dbReference>
<protein>
    <recommendedName>
        <fullName evidence="4">5-methylthioadenosine/S-adenosylhomocysteine deaminase</fullName>
        <shortName evidence="4">MTA/SAH deaminase</shortName>
        <ecNumber evidence="4">3.5.4.28</ecNumber>
        <ecNumber evidence="4">3.5.4.31</ecNumber>
    </recommendedName>
</protein>
<proteinExistence type="inferred from homology"/>
<dbReference type="GO" id="GO:0050270">
    <property type="term" value="F:S-adenosylhomocysteine deaminase activity"/>
    <property type="evidence" value="ECO:0007669"/>
    <property type="project" value="UniProtKB-UniRule"/>
</dbReference>
<name>A0A1H3EC93_9EURY</name>
<feature type="binding site" evidence="4">
    <location>
        <position position="308"/>
    </location>
    <ligand>
        <name>Zn(2+)</name>
        <dbReference type="ChEBI" id="CHEBI:29105"/>
    </ligand>
</feature>
<dbReference type="CDD" id="cd01298">
    <property type="entry name" value="ATZ_TRZ_like"/>
    <property type="match status" value="1"/>
</dbReference>
<dbReference type="Gene3D" id="2.30.40.10">
    <property type="entry name" value="Urease, subunit C, domain 1"/>
    <property type="match status" value="1"/>
</dbReference>
<dbReference type="GO" id="GO:0090614">
    <property type="term" value="F:5'-methylthioadenosine deaminase activity"/>
    <property type="evidence" value="ECO:0007669"/>
    <property type="project" value="UniProtKB-UniRule"/>
</dbReference>
<comment type="catalytic activity">
    <reaction evidence="4">
        <text>S-methyl-5'-thioadenosine + H2O + H(+) = S-methyl-5'-thioinosine + NH4(+)</text>
        <dbReference type="Rhea" id="RHEA:25025"/>
        <dbReference type="ChEBI" id="CHEBI:15377"/>
        <dbReference type="ChEBI" id="CHEBI:15378"/>
        <dbReference type="ChEBI" id="CHEBI:17509"/>
        <dbReference type="ChEBI" id="CHEBI:28938"/>
        <dbReference type="ChEBI" id="CHEBI:48595"/>
        <dbReference type="EC" id="3.5.4.31"/>
    </reaction>
</comment>
<dbReference type="EC" id="3.5.4.28" evidence="4"/>
<comment type="caution">
    <text evidence="4">Lacks conserved residue(s) required for the propagation of feature annotation.</text>
</comment>
<evidence type="ECO:0000256" key="3">
    <source>
        <dbReference type="ARBA" id="ARBA00022833"/>
    </source>
</evidence>
<keyword evidence="3 4" id="KW-0862">Zinc</keyword>
<dbReference type="InterPro" id="IPR011059">
    <property type="entry name" value="Metal-dep_hydrolase_composite"/>
</dbReference>
<comment type="similarity">
    <text evidence="4">Belongs to the metallo-dependent hydrolases superfamily. MTA/SAH deaminase family.</text>
</comment>
<dbReference type="PANTHER" id="PTHR43794">
    <property type="entry name" value="AMINOHYDROLASE SSNA-RELATED"/>
    <property type="match status" value="1"/>
</dbReference>
<feature type="binding site" evidence="4">
    <location>
        <position position="220"/>
    </location>
    <ligand>
        <name>Zn(2+)</name>
        <dbReference type="ChEBI" id="CHEBI:29105"/>
    </ligand>
</feature>
<dbReference type="InterPro" id="IPR032466">
    <property type="entry name" value="Metal_Hydrolase"/>
</dbReference>
<comment type="catalytic activity">
    <reaction evidence="4">
        <text>S-adenosyl-L-homocysteine + H2O + H(+) = S-inosyl-L-homocysteine + NH4(+)</text>
        <dbReference type="Rhea" id="RHEA:20716"/>
        <dbReference type="ChEBI" id="CHEBI:15377"/>
        <dbReference type="ChEBI" id="CHEBI:15378"/>
        <dbReference type="ChEBI" id="CHEBI:28938"/>
        <dbReference type="ChEBI" id="CHEBI:57856"/>
        <dbReference type="ChEBI" id="CHEBI:57985"/>
        <dbReference type="EC" id="3.5.4.28"/>
    </reaction>
</comment>
<evidence type="ECO:0000259" key="5">
    <source>
        <dbReference type="Pfam" id="PF01979"/>
    </source>
</evidence>
<keyword evidence="7" id="KW-1185">Reference proteome</keyword>
<dbReference type="Gene3D" id="3.20.20.140">
    <property type="entry name" value="Metal-dependent hydrolases"/>
    <property type="match status" value="1"/>
</dbReference>
<organism evidence="6 7">
    <name type="scientific">Halobellus clavatus</name>
    <dbReference type="NCBI Taxonomy" id="660517"/>
    <lineage>
        <taxon>Archaea</taxon>
        <taxon>Methanobacteriati</taxon>
        <taxon>Methanobacteriota</taxon>
        <taxon>Stenosarchaea group</taxon>
        <taxon>Halobacteria</taxon>
        <taxon>Halobacteriales</taxon>
        <taxon>Haloferacaceae</taxon>
        <taxon>Halobellus</taxon>
    </lineage>
</organism>
<dbReference type="EC" id="3.5.4.31" evidence="4"/>
<feature type="binding site" evidence="4">
    <location>
        <position position="100"/>
    </location>
    <ligand>
        <name>substrate</name>
    </ligand>
</feature>
<gene>
    <name evidence="4" type="primary">mtaD</name>
    <name evidence="6" type="ORF">SAMN04487946_102184</name>
</gene>
<dbReference type="PANTHER" id="PTHR43794:SF11">
    <property type="entry name" value="AMIDOHYDROLASE-RELATED DOMAIN-CONTAINING PROTEIN"/>
    <property type="match status" value="1"/>
</dbReference>
<sequence>MASNTLLVAGGRVLTPAFDVVDADVLIDRETGTIRAVGADAAADDPVAGDGPDATLDASGGLVIPGLVNAHTHVAMTLLRGYADDKPLDAWLQEDIWPAEAELTAADVRAGAELGIVEMIRSGTTAFGDMYFHVPEIVEAVEAAGLRARVGHGVVTVGKDEPEARADVRESIDVAREYDGAADGRVRTAVMPHSLTTVEDSLLREAVESARDAGVPIHAHANETRDEVDPIVEERGERPMEYAADVGLLAESTFLAHGVHVDEREIDLLAAHDTAVVHCPASNMKLASGIAPVQQLADAGVTVALGTDGAASNNDLDLFDELRDAAMLGKLGADDAAAVPAAEAVRMATQGGATALSLPGGRIEAGAAADLAVVDLDAPHLAPAHDLVSHLAYAVRGSDVRHTVCDGRVLMRDREVLTLDAERVVETARKRAVDLVARAE</sequence>
<reference evidence="7" key="1">
    <citation type="submission" date="2016-10" db="EMBL/GenBank/DDBJ databases">
        <authorList>
            <person name="Varghese N."/>
            <person name="Submissions S."/>
        </authorList>
    </citation>
    <scope>NUCLEOTIDE SEQUENCE [LARGE SCALE GENOMIC DNA]</scope>
    <source>
        <strain evidence="7">CGMCC 1.10118</strain>
    </source>
</reference>
<dbReference type="InterPro" id="IPR023512">
    <property type="entry name" value="Deaminase_MtaD/DadD"/>
</dbReference>
<evidence type="ECO:0000313" key="6">
    <source>
        <dbReference type="EMBL" id="SDX76372.1"/>
    </source>
</evidence>
<dbReference type="AlphaFoldDB" id="A0A1H3EC93"/>
<keyword evidence="2 4" id="KW-0378">Hydrolase</keyword>
<feature type="binding site" evidence="4">
    <location>
        <position position="73"/>
    </location>
    <ligand>
        <name>Zn(2+)</name>
        <dbReference type="ChEBI" id="CHEBI:29105"/>
    </ligand>
</feature>
<dbReference type="RefSeq" id="WP_089765601.1">
    <property type="nucleotide sequence ID" value="NZ_FNPB01000002.1"/>
</dbReference>
<dbReference type="FunFam" id="3.20.20.140:FF:000014">
    <property type="entry name" value="5-methylthioadenosine/S-adenosylhomocysteine deaminase"/>
    <property type="match status" value="1"/>
</dbReference>
<dbReference type="Proteomes" id="UP000199170">
    <property type="component" value="Unassembled WGS sequence"/>
</dbReference>
<dbReference type="SUPFAM" id="SSF51556">
    <property type="entry name" value="Metallo-dependent hydrolases"/>
    <property type="match status" value="1"/>
</dbReference>